<dbReference type="InterPro" id="IPR003709">
    <property type="entry name" value="VanY-like_core_dom"/>
</dbReference>
<evidence type="ECO:0000313" key="3">
    <source>
        <dbReference type="EMBL" id="OAH59529.1"/>
    </source>
</evidence>
<evidence type="ECO:0000259" key="2">
    <source>
        <dbReference type="Pfam" id="PF02557"/>
    </source>
</evidence>
<dbReference type="Gene3D" id="3.30.1380.10">
    <property type="match status" value="1"/>
</dbReference>
<dbReference type="InterPro" id="IPR052179">
    <property type="entry name" value="DD-CPase-like"/>
</dbReference>
<protein>
    <recommendedName>
        <fullName evidence="2">D-alanyl-D-alanine carboxypeptidase-like core domain-containing protein</fullName>
    </recommendedName>
</protein>
<feature type="compositionally biased region" description="Polar residues" evidence="1">
    <location>
        <begin position="35"/>
        <end position="58"/>
    </location>
</feature>
<evidence type="ECO:0000256" key="1">
    <source>
        <dbReference type="SAM" id="MobiDB-lite"/>
    </source>
</evidence>
<dbReference type="Pfam" id="PF02557">
    <property type="entry name" value="VanY"/>
    <property type="match status" value="1"/>
</dbReference>
<dbReference type="InterPro" id="IPR009045">
    <property type="entry name" value="Zn_M74/Hedgehog-like"/>
</dbReference>
<evidence type="ECO:0000313" key="4">
    <source>
        <dbReference type="Proteomes" id="UP000076935"/>
    </source>
</evidence>
<dbReference type="AlphaFoldDB" id="A0A177L1J9"/>
<dbReference type="GO" id="GO:0006508">
    <property type="term" value="P:proteolysis"/>
    <property type="evidence" value="ECO:0007669"/>
    <property type="project" value="InterPro"/>
</dbReference>
<gene>
    <name evidence="3" type="ORF">AWH49_18425</name>
</gene>
<sequence length="266" mass="30217">MHNLIKNPTANIIFILSCILVLSSGCSNDKKEIQNETSSSLHQTTKVENTDQTTNTMNKENDNDPKAIEVVANPKDITVLVNKTYRLPENYIPSDLVYPDIPFTFSEMIDKRKMRKEAAEALKRMFDAAKLDGIYLAGVSGYRSEERQRILFENYVNKDGLDEANKYSAHPGHSEHQTGLSIDVSGISGEFAIEEGFANTQEAKWLEEHAPEYGFIIRFPKGKEDITGYIYEPWHIRYVGLEISKEIAQKSITLEEYFDKAIPVTK</sequence>
<keyword evidence="4" id="KW-1185">Reference proteome</keyword>
<dbReference type="PROSITE" id="PS51257">
    <property type="entry name" value="PROKAR_LIPOPROTEIN"/>
    <property type="match status" value="1"/>
</dbReference>
<dbReference type="SUPFAM" id="SSF55166">
    <property type="entry name" value="Hedgehog/DD-peptidase"/>
    <property type="match status" value="1"/>
</dbReference>
<dbReference type="Proteomes" id="UP000076935">
    <property type="component" value="Unassembled WGS sequence"/>
</dbReference>
<name>A0A177L1J9_9BACI</name>
<reference evidence="3 4" key="1">
    <citation type="submission" date="2016-01" db="EMBL/GenBank/DDBJ databases">
        <title>Investigation of taxonomic status of Bacillus aminovorans.</title>
        <authorList>
            <person name="Verma A."/>
            <person name="Pal Y."/>
            <person name="Krishnamurthi S."/>
        </authorList>
    </citation>
    <scope>NUCLEOTIDE SEQUENCE [LARGE SCALE GENOMIC DNA]</scope>
    <source>
        <strain evidence="3 4">DSM 1314</strain>
    </source>
</reference>
<dbReference type="PANTHER" id="PTHR34385">
    <property type="entry name" value="D-ALANYL-D-ALANINE CARBOXYPEPTIDASE"/>
    <property type="match status" value="1"/>
</dbReference>
<dbReference type="CDD" id="cd14852">
    <property type="entry name" value="LD-carboxypeptidase"/>
    <property type="match status" value="1"/>
</dbReference>
<accession>A0A177L1J9</accession>
<dbReference type="InterPro" id="IPR058193">
    <property type="entry name" value="VanY/YodJ_core_dom"/>
</dbReference>
<feature type="domain" description="D-alanyl-D-alanine carboxypeptidase-like core" evidence="2">
    <location>
        <begin position="112"/>
        <end position="240"/>
    </location>
</feature>
<proteinExistence type="predicted"/>
<organism evidence="3 4">
    <name type="scientific">Domibacillus aminovorans</name>
    <dbReference type="NCBI Taxonomy" id="29332"/>
    <lineage>
        <taxon>Bacteria</taxon>
        <taxon>Bacillati</taxon>
        <taxon>Bacillota</taxon>
        <taxon>Bacilli</taxon>
        <taxon>Bacillales</taxon>
        <taxon>Bacillaceae</taxon>
        <taxon>Domibacillus</taxon>
    </lineage>
</organism>
<dbReference type="RefSeq" id="WP_082862898.1">
    <property type="nucleotide sequence ID" value="NZ_JBCNAN010000074.1"/>
</dbReference>
<feature type="region of interest" description="Disordered" evidence="1">
    <location>
        <begin position="31"/>
        <end position="64"/>
    </location>
</feature>
<dbReference type="GO" id="GO:0008233">
    <property type="term" value="F:peptidase activity"/>
    <property type="evidence" value="ECO:0007669"/>
    <property type="project" value="InterPro"/>
</dbReference>
<dbReference type="EMBL" id="LQWY01000059">
    <property type="protein sequence ID" value="OAH59529.1"/>
    <property type="molecule type" value="Genomic_DNA"/>
</dbReference>
<dbReference type="PANTHER" id="PTHR34385:SF1">
    <property type="entry name" value="PEPTIDOGLYCAN L-ALANYL-D-GLUTAMATE ENDOPEPTIDASE CWLK"/>
    <property type="match status" value="1"/>
</dbReference>
<comment type="caution">
    <text evidence="3">The sequence shown here is derived from an EMBL/GenBank/DDBJ whole genome shotgun (WGS) entry which is preliminary data.</text>
</comment>